<protein>
    <recommendedName>
        <fullName evidence="15">Penicillin-binding protein 2</fullName>
    </recommendedName>
</protein>
<comment type="subcellular location">
    <subcellularLocation>
        <location evidence="2">Cell membrane</location>
    </subcellularLocation>
    <subcellularLocation>
        <location evidence="1">Membrane</location>
        <topology evidence="1">Single-pass membrane protein</topology>
    </subcellularLocation>
</comment>
<evidence type="ECO:0000313" key="14">
    <source>
        <dbReference type="Proteomes" id="UP000176494"/>
    </source>
</evidence>
<dbReference type="InterPro" id="IPR036138">
    <property type="entry name" value="PBP_dimer_sf"/>
</dbReference>
<dbReference type="InterPro" id="IPR050515">
    <property type="entry name" value="Beta-lactam/transpept"/>
</dbReference>
<sequence>MALIRWFKKMSRPRLRELDPDEIFLDSRNLPSFNTQQFEGQLEKPINKTVFYLFTIGVAVVAGVLLGKVALLQVVNGQALAARSESNSLRHQIIFPERGILYDRHGEELAWNDPDRLYITTPGFGHILGFIGYPTAEELTTTDFDHKELIGREGAEKLFNNQLAGAKGIKIEEINVGGGVVSDHFLTMPESGQSLVLSVDADIQAELYQQIKNLSEERGFAAGAGIIMDVTTGEIIALTSYPDFDPNVMATGTNREAINEYLTDPRSPFLNRAVSGLYTPGSIIKPFMAAAALAERVISPDKTIVSTGQLVVPNPYNPEEPSIFKDWKAHGAVDMRRALAVSSNVYFYQIGGGFGGQAGLGINKINEYVRLFGFGAPTGINLTKENKGVIPSPEWKEENFPGQPWRLGDTYHTVIGQYGFLVSPIQVVRAVAGISTGALVKPTLLKADGTATTVAEPLPLANSDLAVVREGMRLAVTEGTAQGLSLPAVRVAAKTGTAELGTLKEDVNSWVIGFWPYEAPRYAFVVVMEKGSRSNLIGGVAVMRRVLDWLAIYKPEYFSI</sequence>
<dbReference type="SUPFAM" id="SSF56601">
    <property type="entry name" value="beta-lactamase/transpeptidase-like"/>
    <property type="match status" value="1"/>
</dbReference>
<accession>A0A1G2QCK0</accession>
<evidence type="ECO:0000256" key="2">
    <source>
        <dbReference type="ARBA" id="ARBA00004236"/>
    </source>
</evidence>
<dbReference type="InterPro" id="IPR001460">
    <property type="entry name" value="PCN-bd_Tpept"/>
</dbReference>
<feature type="domain" description="Penicillin-binding protein dimerisation" evidence="12">
    <location>
        <begin position="113"/>
        <end position="181"/>
    </location>
</feature>
<dbReference type="PANTHER" id="PTHR30627">
    <property type="entry name" value="PEPTIDOGLYCAN D,D-TRANSPEPTIDASE"/>
    <property type="match status" value="1"/>
</dbReference>
<keyword evidence="3" id="KW-1003">Cell membrane</keyword>
<evidence type="ECO:0000256" key="7">
    <source>
        <dbReference type="ARBA" id="ARBA00022989"/>
    </source>
</evidence>
<dbReference type="GO" id="GO:0009252">
    <property type="term" value="P:peptidoglycan biosynthetic process"/>
    <property type="evidence" value="ECO:0007669"/>
    <property type="project" value="UniProtKB-KW"/>
</dbReference>
<dbReference type="InterPro" id="IPR005311">
    <property type="entry name" value="PBP_dimer"/>
</dbReference>
<evidence type="ECO:0000259" key="11">
    <source>
        <dbReference type="Pfam" id="PF00905"/>
    </source>
</evidence>
<dbReference type="AlphaFoldDB" id="A0A1G2QCK0"/>
<dbReference type="Pfam" id="PF03717">
    <property type="entry name" value="PBP_dimer"/>
    <property type="match status" value="1"/>
</dbReference>
<dbReference type="InterPro" id="IPR012338">
    <property type="entry name" value="Beta-lactam/transpept-like"/>
</dbReference>
<feature type="domain" description="Penicillin-binding protein transpeptidase" evidence="11">
    <location>
        <begin position="224"/>
        <end position="532"/>
    </location>
</feature>
<gene>
    <name evidence="13" type="ORF">A2114_02595</name>
</gene>
<keyword evidence="4 10" id="KW-0812">Transmembrane</keyword>
<evidence type="ECO:0000256" key="1">
    <source>
        <dbReference type="ARBA" id="ARBA00004167"/>
    </source>
</evidence>
<dbReference type="Gene3D" id="3.40.710.10">
    <property type="entry name" value="DD-peptidase/beta-lactamase superfamily"/>
    <property type="match status" value="1"/>
</dbReference>
<evidence type="ECO:0000313" key="13">
    <source>
        <dbReference type="EMBL" id="OHA57742.1"/>
    </source>
</evidence>
<evidence type="ECO:0000256" key="4">
    <source>
        <dbReference type="ARBA" id="ARBA00022692"/>
    </source>
</evidence>
<keyword evidence="9" id="KW-0961">Cell wall biogenesis/degradation</keyword>
<evidence type="ECO:0000256" key="6">
    <source>
        <dbReference type="ARBA" id="ARBA00022984"/>
    </source>
</evidence>
<evidence type="ECO:0000256" key="10">
    <source>
        <dbReference type="SAM" id="Phobius"/>
    </source>
</evidence>
<dbReference type="PANTHER" id="PTHR30627:SF2">
    <property type="entry name" value="PEPTIDOGLYCAN D,D-TRANSPEPTIDASE MRDA"/>
    <property type="match status" value="1"/>
</dbReference>
<keyword evidence="8 10" id="KW-0472">Membrane</keyword>
<feature type="transmembrane region" description="Helical" evidence="10">
    <location>
        <begin position="50"/>
        <end position="71"/>
    </location>
</feature>
<dbReference type="GO" id="GO:0071555">
    <property type="term" value="P:cell wall organization"/>
    <property type="evidence" value="ECO:0007669"/>
    <property type="project" value="UniProtKB-KW"/>
</dbReference>
<dbReference type="STRING" id="1802435.A2114_02595"/>
<evidence type="ECO:0008006" key="15">
    <source>
        <dbReference type="Google" id="ProtNLM"/>
    </source>
</evidence>
<organism evidence="13 14">
    <name type="scientific">Candidatus Vogelbacteria bacterium GWA1_51_14</name>
    <dbReference type="NCBI Taxonomy" id="1802435"/>
    <lineage>
        <taxon>Bacteria</taxon>
        <taxon>Candidatus Vogeliibacteriota</taxon>
    </lineage>
</organism>
<dbReference type="GO" id="GO:0008360">
    <property type="term" value="P:regulation of cell shape"/>
    <property type="evidence" value="ECO:0007669"/>
    <property type="project" value="UniProtKB-KW"/>
</dbReference>
<evidence type="ECO:0000256" key="8">
    <source>
        <dbReference type="ARBA" id="ARBA00023136"/>
    </source>
</evidence>
<evidence type="ECO:0000259" key="12">
    <source>
        <dbReference type="Pfam" id="PF03717"/>
    </source>
</evidence>
<dbReference type="EMBL" id="MHTG01000007">
    <property type="protein sequence ID" value="OHA57742.1"/>
    <property type="molecule type" value="Genomic_DNA"/>
</dbReference>
<keyword evidence="5" id="KW-0133">Cell shape</keyword>
<dbReference type="GO" id="GO:0071972">
    <property type="term" value="F:peptidoglycan L,D-transpeptidase activity"/>
    <property type="evidence" value="ECO:0007669"/>
    <property type="project" value="TreeGrafter"/>
</dbReference>
<evidence type="ECO:0000256" key="3">
    <source>
        <dbReference type="ARBA" id="ARBA00022475"/>
    </source>
</evidence>
<keyword evidence="6" id="KW-0573">Peptidoglycan synthesis</keyword>
<dbReference type="SUPFAM" id="SSF56519">
    <property type="entry name" value="Penicillin binding protein dimerisation domain"/>
    <property type="match status" value="1"/>
</dbReference>
<reference evidence="13 14" key="1">
    <citation type="journal article" date="2016" name="Nat. Commun.">
        <title>Thousands of microbial genomes shed light on interconnected biogeochemical processes in an aquifer system.</title>
        <authorList>
            <person name="Anantharaman K."/>
            <person name="Brown C.T."/>
            <person name="Hug L.A."/>
            <person name="Sharon I."/>
            <person name="Castelle C.J."/>
            <person name="Probst A.J."/>
            <person name="Thomas B.C."/>
            <person name="Singh A."/>
            <person name="Wilkins M.J."/>
            <person name="Karaoz U."/>
            <person name="Brodie E.L."/>
            <person name="Williams K.H."/>
            <person name="Hubbard S.S."/>
            <person name="Banfield J.F."/>
        </authorList>
    </citation>
    <scope>NUCLEOTIDE SEQUENCE [LARGE SCALE GENOMIC DNA]</scope>
</reference>
<name>A0A1G2QCK0_9BACT</name>
<keyword evidence="7 10" id="KW-1133">Transmembrane helix</keyword>
<dbReference type="Proteomes" id="UP000176494">
    <property type="component" value="Unassembled WGS sequence"/>
</dbReference>
<dbReference type="GO" id="GO:0008658">
    <property type="term" value="F:penicillin binding"/>
    <property type="evidence" value="ECO:0007669"/>
    <property type="project" value="InterPro"/>
</dbReference>
<evidence type="ECO:0000256" key="5">
    <source>
        <dbReference type="ARBA" id="ARBA00022960"/>
    </source>
</evidence>
<dbReference type="Pfam" id="PF00905">
    <property type="entry name" value="Transpeptidase"/>
    <property type="match status" value="1"/>
</dbReference>
<proteinExistence type="predicted"/>
<dbReference type="Gene3D" id="3.90.1310.10">
    <property type="entry name" value="Penicillin-binding protein 2a (Domain 2)"/>
    <property type="match status" value="1"/>
</dbReference>
<evidence type="ECO:0000256" key="9">
    <source>
        <dbReference type="ARBA" id="ARBA00023316"/>
    </source>
</evidence>
<comment type="caution">
    <text evidence="13">The sequence shown here is derived from an EMBL/GenBank/DDBJ whole genome shotgun (WGS) entry which is preliminary data.</text>
</comment>
<dbReference type="GO" id="GO:0005886">
    <property type="term" value="C:plasma membrane"/>
    <property type="evidence" value="ECO:0007669"/>
    <property type="project" value="UniProtKB-SubCell"/>
</dbReference>